<dbReference type="RefSeq" id="WP_141098388.1">
    <property type="nucleotide sequence ID" value="NZ_FYDG01000002.1"/>
</dbReference>
<proteinExistence type="predicted"/>
<dbReference type="AlphaFoldDB" id="A0A212R3Y6"/>
<organism evidence="2 3">
    <name type="scientific">Rhodoblastus acidophilus</name>
    <name type="common">Rhodopseudomonas acidophila</name>
    <dbReference type="NCBI Taxonomy" id="1074"/>
    <lineage>
        <taxon>Bacteria</taxon>
        <taxon>Pseudomonadati</taxon>
        <taxon>Pseudomonadota</taxon>
        <taxon>Alphaproteobacteria</taxon>
        <taxon>Hyphomicrobiales</taxon>
        <taxon>Rhodoblastaceae</taxon>
        <taxon>Rhodoblastus</taxon>
    </lineage>
</organism>
<evidence type="ECO:0000256" key="1">
    <source>
        <dbReference type="SAM" id="MobiDB-lite"/>
    </source>
</evidence>
<accession>A0A212R3Y6</accession>
<sequence>MLKKIARGATVALALLFGLHAPGSDAFARPRHAGASHGARVHHVHHGHFSHHGRRFAHHGGRHRWGRHGHGRRHAHVWSRPSAFMALATPAALGGTSEHHPLLDVASRYLGHGRVSRRGGPWCRDFVNTVARQAGYRLANTSRRAIDALSLGHRVSHPQPGDLVVMRHHVTIFAGYGGRGLIGLGGNQGRGGVTYSSYSPRRVLAYVRM</sequence>
<dbReference type="InterPro" id="IPR038765">
    <property type="entry name" value="Papain-like_cys_pep_sf"/>
</dbReference>
<dbReference type="Proteomes" id="UP000198418">
    <property type="component" value="Unassembled WGS sequence"/>
</dbReference>
<dbReference type="EMBL" id="FYDG01000002">
    <property type="protein sequence ID" value="SNB66722.1"/>
    <property type="molecule type" value="Genomic_DNA"/>
</dbReference>
<evidence type="ECO:0000313" key="3">
    <source>
        <dbReference type="Proteomes" id="UP000198418"/>
    </source>
</evidence>
<dbReference type="Gene3D" id="3.90.1720.10">
    <property type="entry name" value="endopeptidase domain like (from Nostoc punctiforme)"/>
    <property type="match status" value="1"/>
</dbReference>
<reference evidence="3" key="1">
    <citation type="submission" date="2017-06" db="EMBL/GenBank/DDBJ databases">
        <authorList>
            <person name="Varghese N."/>
            <person name="Submissions S."/>
        </authorList>
    </citation>
    <scope>NUCLEOTIDE SEQUENCE [LARGE SCALE GENOMIC DNA]</scope>
    <source>
        <strain evidence="3">DSM 137</strain>
    </source>
</reference>
<dbReference type="SUPFAM" id="SSF54001">
    <property type="entry name" value="Cysteine proteinases"/>
    <property type="match status" value="1"/>
</dbReference>
<keyword evidence="3" id="KW-1185">Reference proteome</keyword>
<gene>
    <name evidence="2" type="ORF">SAMN06265338_102523</name>
</gene>
<protein>
    <submittedName>
        <fullName evidence="2">TIGR02594 family protein</fullName>
    </submittedName>
</protein>
<dbReference type="OrthoDB" id="7961117at2"/>
<feature type="region of interest" description="Disordered" evidence="1">
    <location>
        <begin position="43"/>
        <end position="69"/>
    </location>
</feature>
<evidence type="ECO:0000313" key="2">
    <source>
        <dbReference type="EMBL" id="SNB66722.1"/>
    </source>
</evidence>
<name>A0A212R3Y6_RHOAC</name>